<dbReference type="GO" id="GO:0016020">
    <property type="term" value="C:membrane"/>
    <property type="evidence" value="ECO:0007669"/>
    <property type="project" value="TreeGrafter"/>
</dbReference>
<evidence type="ECO:0000256" key="1">
    <source>
        <dbReference type="ARBA" id="ARBA00007730"/>
    </source>
</evidence>
<keyword evidence="3" id="KW-0560">Oxidoreductase</keyword>
<dbReference type="EMBL" id="MCGQ01000022">
    <property type="protein sequence ID" value="OXY92793.1"/>
    <property type="molecule type" value="Genomic_DNA"/>
</dbReference>
<feature type="domain" description="Aspartyl/asparaginy/proline hydroxylase" evidence="4">
    <location>
        <begin position="73"/>
        <end position="227"/>
    </location>
</feature>
<accession>A0A233SAX5</accession>
<dbReference type="PANTHER" id="PTHR46332">
    <property type="entry name" value="ASPARTATE BETA-HYDROXYLASE DOMAIN-CONTAINING PROTEIN 2"/>
    <property type="match status" value="1"/>
</dbReference>
<evidence type="ECO:0000259" key="4">
    <source>
        <dbReference type="Pfam" id="PF05118"/>
    </source>
</evidence>
<dbReference type="PANTHER" id="PTHR46332:SF5">
    <property type="entry name" value="ASPARTATE BETA-HYDROXYLASE DOMAIN CONTAINING 2"/>
    <property type="match status" value="1"/>
</dbReference>
<dbReference type="GO" id="GO:0051213">
    <property type="term" value="F:dioxygenase activity"/>
    <property type="evidence" value="ECO:0007669"/>
    <property type="project" value="UniProtKB-KW"/>
</dbReference>
<dbReference type="Pfam" id="PF05118">
    <property type="entry name" value="Asp_Arg_Hydrox"/>
    <property type="match status" value="1"/>
</dbReference>
<dbReference type="SUPFAM" id="SSF51197">
    <property type="entry name" value="Clavaminate synthase-like"/>
    <property type="match status" value="1"/>
</dbReference>
<comment type="similarity">
    <text evidence="1">Belongs to the aspartyl/asparaginyl beta-hydroxylase family.</text>
</comment>
<organism evidence="5 6">
    <name type="scientific">Streptomyces diastatochromogenes</name>
    <dbReference type="NCBI Taxonomy" id="42236"/>
    <lineage>
        <taxon>Bacteria</taxon>
        <taxon>Bacillati</taxon>
        <taxon>Actinomycetota</taxon>
        <taxon>Actinomycetes</taxon>
        <taxon>Kitasatosporales</taxon>
        <taxon>Streptomycetaceae</taxon>
        <taxon>Streptomyces</taxon>
    </lineage>
</organism>
<reference evidence="5 6" key="1">
    <citation type="submission" date="2016-07" db="EMBL/GenBank/DDBJ databases">
        <title>Draft genome of Streptomyces diastatochromogenes.</title>
        <authorList>
            <person name="Podduturi R."/>
            <person name="Lukassen M.B."/>
            <person name="Clausen N."/>
            <person name="Nielsen J.L."/>
            <person name="Jorgensen N.O."/>
        </authorList>
    </citation>
    <scope>NUCLEOTIDE SEQUENCE [LARGE SCALE GENOMIC DNA]</scope>
    <source>
        <strain evidence="5 6">DSM 40608</strain>
    </source>
</reference>
<comment type="caution">
    <text evidence="5">The sequence shown here is derived from an EMBL/GenBank/DDBJ whole genome shotgun (WGS) entry which is preliminary data.</text>
</comment>
<dbReference type="Gene3D" id="2.60.120.330">
    <property type="entry name" value="B-lactam Antibiotic, Isopenicillin N Synthase, Chain"/>
    <property type="match status" value="1"/>
</dbReference>
<protein>
    <submittedName>
        <fullName evidence="5">Beta-amylase</fullName>
    </submittedName>
</protein>
<sequence>MTPEIENAFAAIRSDHGAESLSRVEQMLEPGGGGPRHPLQKGAKWILPGLSPTPWHDPYAYPELTPVVEALESAHPVIKGELNSAWAVHREAFSDYEHYLTRQHNWQALYLYRGGALVEDSAATVPTAYKVLQEFAVDTEAICPLLECHFSTLLPGASIAPHCDLWNFSINLHLAVDIPDGCGITVAGETRTWQEGHCLLFDYSFEHEARNDGDRPRTCLLMDLWHPETTIPERQALVALISEIRRLMGDG</sequence>
<keyword evidence="6" id="KW-1185">Reference proteome</keyword>
<gene>
    <name evidence="5" type="ORF">BEK98_25250</name>
</gene>
<dbReference type="Proteomes" id="UP000215483">
    <property type="component" value="Unassembled WGS sequence"/>
</dbReference>
<dbReference type="RefSeq" id="WP_094219046.1">
    <property type="nucleotide sequence ID" value="NZ_MCGQ01000022.1"/>
</dbReference>
<evidence type="ECO:0000256" key="3">
    <source>
        <dbReference type="ARBA" id="ARBA00023002"/>
    </source>
</evidence>
<evidence type="ECO:0000313" key="5">
    <source>
        <dbReference type="EMBL" id="OXY92793.1"/>
    </source>
</evidence>
<proteinExistence type="inferred from homology"/>
<dbReference type="InterPro" id="IPR051821">
    <property type="entry name" value="Asp/Asn_beta-hydroxylase"/>
</dbReference>
<keyword evidence="2" id="KW-0223">Dioxygenase</keyword>
<evidence type="ECO:0000313" key="6">
    <source>
        <dbReference type="Proteomes" id="UP000215483"/>
    </source>
</evidence>
<name>A0A233SAX5_STRDA</name>
<dbReference type="InterPro" id="IPR007803">
    <property type="entry name" value="Asp/Arg/Pro-Hydrxlase"/>
</dbReference>
<dbReference type="OrthoDB" id="21665at2"/>
<dbReference type="InterPro" id="IPR027443">
    <property type="entry name" value="IPNS-like_sf"/>
</dbReference>
<dbReference type="AlphaFoldDB" id="A0A233SAX5"/>
<evidence type="ECO:0000256" key="2">
    <source>
        <dbReference type="ARBA" id="ARBA00022964"/>
    </source>
</evidence>